<keyword evidence="3" id="KW-1185">Reference proteome</keyword>
<dbReference type="AlphaFoldDB" id="A0AAV4LJK3"/>
<feature type="domain" description="CD-NTase-associated protein 12/Pycsar effector protein TIR" evidence="1">
    <location>
        <begin position="7"/>
        <end position="124"/>
    </location>
</feature>
<dbReference type="GO" id="GO:0050135">
    <property type="term" value="F:NADP+ nucleosidase activity"/>
    <property type="evidence" value="ECO:0007669"/>
    <property type="project" value="InterPro"/>
</dbReference>
<dbReference type="Pfam" id="PF10137">
    <property type="entry name" value="CAP12-PCTIR_TIR"/>
    <property type="match status" value="1"/>
</dbReference>
<evidence type="ECO:0000259" key="1">
    <source>
        <dbReference type="Pfam" id="PF10137"/>
    </source>
</evidence>
<comment type="caution">
    <text evidence="2">The sequence shown here is derived from an EMBL/GenBank/DDBJ whole genome shotgun (WGS) entry which is preliminary data.</text>
</comment>
<dbReference type="InterPro" id="IPR019302">
    <property type="entry name" value="CAP12/PCTIR_TIR_dom"/>
</dbReference>
<protein>
    <recommendedName>
        <fullName evidence="1">CD-NTase-associated protein 12/Pycsar effector protein TIR domain-containing protein</fullName>
    </recommendedName>
</protein>
<dbReference type="Proteomes" id="UP001057291">
    <property type="component" value="Unassembled WGS sequence"/>
</dbReference>
<evidence type="ECO:0000313" key="3">
    <source>
        <dbReference type="Proteomes" id="UP001057291"/>
    </source>
</evidence>
<organism evidence="2 3">
    <name type="scientific">Collibacillus ludicampi</name>
    <dbReference type="NCBI Taxonomy" id="2771369"/>
    <lineage>
        <taxon>Bacteria</taxon>
        <taxon>Bacillati</taxon>
        <taxon>Bacillota</taxon>
        <taxon>Bacilli</taxon>
        <taxon>Bacillales</taxon>
        <taxon>Alicyclobacillaceae</taxon>
        <taxon>Collibacillus</taxon>
    </lineage>
</organism>
<proteinExistence type="predicted"/>
<dbReference type="RefSeq" id="WP_282200951.1">
    <property type="nucleotide sequence ID" value="NZ_BOQE01000001.1"/>
</dbReference>
<name>A0AAV4LJK3_9BACL</name>
<accession>A0AAV4LJK3</accession>
<sequence>MSEDIHVFIGSSKEQIPLVNAVHNNLSRVCFPMSWTTGVFGAMEYNLESLQKAVETCDFAVFVFHPDDLTSLRGTEVRTVRDNVIFEMGMFLQKLGRERTFFLAPEGIQFHFPTDLTGLSPLTYKYNVQQPDFSLAYLQRATNAACNVIIDAILRRGKFIHETEELKQQMNRLESVKSLAKFMDEVIRQAHFQTIDYDAILGSLIKNFNASCDIIEEKMEVQAVRLFELSEDKSKLVQIGRSGSGTHRYEEFDLSETDNTLVTYFTKQVETSYMFLNEDNDLRHFRELEYELYWPVNIQKGILAIIKLTVHSDQEIPDEKLEEIVNCLIRNNYGLFKVLREVCERRVQHAKEPRTKF</sequence>
<gene>
    <name evidence="2" type="ORF">DNHGIG_35840</name>
</gene>
<reference evidence="2" key="1">
    <citation type="journal article" date="2023" name="Int. J. Syst. Evol. Microbiol.">
        <title>Collibacillus ludicampi gen. nov., sp. nov., a new soil bacterium of the family Alicyclobacillaceae.</title>
        <authorList>
            <person name="Jojima T."/>
            <person name="Ioku Y."/>
            <person name="Fukuta Y."/>
            <person name="Shirasaka N."/>
            <person name="Matsumura Y."/>
            <person name="Mori M."/>
        </authorList>
    </citation>
    <scope>NUCLEOTIDE SEQUENCE</scope>
    <source>
        <strain evidence="2">TP075</strain>
    </source>
</reference>
<evidence type="ECO:0000313" key="2">
    <source>
        <dbReference type="EMBL" id="GIM48035.1"/>
    </source>
</evidence>
<dbReference type="EMBL" id="BOQE01000001">
    <property type="protein sequence ID" value="GIM48035.1"/>
    <property type="molecule type" value="Genomic_DNA"/>
</dbReference>